<dbReference type="InterPro" id="IPR014004">
    <property type="entry name" value="Transpt-assoc_nodulatn_dom_bac"/>
</dbReference>
<dbReference type="Proteomes" id="UP000006272">
    <property type="component" value="Unassembled WGS sequence"/>
</dbReference>
<protein>
    <submittedName>
        <fullName evidence="3">Putative periplasmic or secreted lipoprotein</fullName>
    </submittedName>
</protein>
<evidence type="ECO:0000259" key="2">
    <source>
        <dbReference type="PROSITE" id="PS50914"/>
    </source>
</evidence>
<dbReference type="AlphaFoldDB" id="K6GSC7"/>
<feature type="domain" description="BON" evidence="2">
    <location>
        <begin position="287"/>
        <end position="354"/>
    </location>
</feature>
<evidence type="ECO:0000313" key="4">
    <source>
        <dbReference type="Proteomes" id="UP000006272"/>
    </source>
</evidence>
<dbReference type="PATRIC" id="fig|1206767.3.peg.1373"/>
<feature type="domain" description="BON" evidence="2">
    <location>
        <begin position="204"/>
        <end position="272"/>
    </location>
</feature>
<feature type="signal peptide" evidence="1">
    <location>
        <begin position="1"/>
        <end position="26"/>
    </location>
</feature>
<dbReference type="PANTHER" id="PTHR34606:SF16">
    <property type="entry name" value="BON DOMAIN-CONTAINING PROTEIN"/>
    <property type="match status" value="1"/>
</dbReference>
<accession>K6GSC7</accession>
<gene>
    <name evidence="3" type="ORF">B193_1408</name>
</gene>
<name>K6GSC7_9BACT</name>
<dbReference type="Pfam" id="PF04972">
    <property type="entry name" value="BON"/>
    <property type="match status" value="4"/>
</dbReference>
<dbReference type="EMBL" id="ALAO01000109">
    <property type="protein sequence ID" value="EKO39876.1"/>
    <property type="molecule type" value="Genomic_DNA"/>
</dbReference>
<feature type="chain" id="PRO_5003891441" evidence="1">
    <location>
        <begin position="27"/>
        <end position="354"/>
    </location>
</feature>
<sequence>MQYKYGILSLAALAVLITTSSSTLLASDADDRIIAAAKQSFVFETYLSHDNITVRSDNGKVTLIGVVSDESDKTLAKEIVIALPGVKSVDNQLTLQKNNPDVYSDAWLMAKIKSTLLFHRSVNGTATEVSAKDGDVILRGQATSTAQKDLTTEYAADIEGVKNVRNEMTITTPNTPSENQAKSDKRIGEKTMGQSLDVMNEAIDDASTSALVKTALLLHRSTSALNTTVNTKDGVVTLEGRARNAAEIDLAAKLTRDVHGVKRVVNNMTVEGKGATAGTSDAAGYFDDTVITSKVKAGIFNDPALKVFQISVQSSDGVVRLGGVVDSRAAVARAAEVTNTVTGVKSVTNNLTVK</sequence>
<feature type="domain" description="BON" evidence="2">
    <location>
        <begin position="104"/>
        <end position="172"/>
    </location>
</feature>
<dbReference type="InterPro" id="IPR007055">
    <property type="entry name" value="BON_dom"/>
</dbReference>
<dbReference type="PROSITE" id="PS50914">
    <property type="entry name" value="BON"/>
    <property type="match status" value="4"/>
</dbReference>
<evidence type="ECO:0000256" key="1">
    <source>
        <dbReference type="SAM" id="SignalP"/>
    </source>
</evidence>
<keyword evidence="1" id="KW-0732">Signal</keyword>
<dbReference type="Gene3D" id="3.30.1340.30">
    <property type="match status" value="4"/>
</dbReference>
<comment type="caution">
    <text evidence="3">The sequence shown here is derived from an EMBL/GenBank/DDBJ whole genome shotgun (WGS) entry which is preliminary data.</text>
</comment>
<reference evidence="3 4" key="1">
    <citation type="submission" date="2012-07" db="EMBL/GenBank/DDBJ databases">
        <title>Draft genome sequence of Desulfovibrio magneticus str. Maddingley MBC34 obtained from a metagenomic sequence of a methanogenic enrichment isolated from coal-seam formation water in Victoria, Australia.</title>
        <authorList>
            <person name="Greenfield P."/>
            <person name="Hendry P."/>
            <person name="Li D."/>
            <person name="Rosewarne C.P."/>
            <person name="Tran-Dinh N."/>
            <person name="Elbourne L.D.H."/>
            <person name="Paulsen I.T."/>
            <person name="Midgley D.J."/>
        </authorList>
    </citation>
    <scope>NUCLEOTIDE SEQUENCE [LARGE SCALE GENOMIC DNA]</scope>
    <source>
        <strain evidence="4">Maddingley MBC34</strain>
    </source>
</reference>
<keyword evidence="3" id="KW-0449">Lipoprotein</keyword>
<feature type="domain" description="BON" evidence="2">
    <location>
        <begin position="29"/>
        <end position="97"/>
    </location>
</feature>
<dbReference type="PANTHER" id="PTHR34606">
    <property type="entry name" value="BON DOMAIN-CONTAINING PROTEIN"/>
    <property type="match status" value="1"/>
</dbReference>
<organism evidence="3 4">
    <name type="scientific">Solidesulfovibrio magneticus str. Maddingley MBC34</name>
    <dbReference type="NCBI Taxonomy" id="1206767"/>
    <lineage>
        <taxon>Bacteria</taxon>
        <taxon>Pseudomonadati</taxon>
        <taxon>Thermodesulfobacteriota</taxon>
        <taxon>Desulfovibrionia</taxon>
        <taxon>Desulfovibrionales</taxon>
        <taxon>Desulfovibrionaceae</taxon>
        <taxon>Solidesulfovibrio</taxon>
    </lineage>
</organism>
<dbReference type="SMART" id="SM00749">
    <property type="entry name" value="BON"/>
    <property type="match status" value="4"/>
</dbReference>
<evidence type="ECO:0000313" key="3">
    <source>
        <dbReference type="EMBL" id="EKO39876.1"/>
    </source>
</evidence>
<dbReference type="InterPro" id="IPR051686">
    <property type="entry name" value="Lipoprotein_DolP"/>
</dbReference>
<proteinExistence type="predicted"/>